<keyword evidence="3" id="KW-1185">Reference proteome</keyword>
<dbReference type="OrthoDB" id="416253at2759"/>
<organism evidence="2 3">
    <name type="scientific">Cylicostephanus goldi</name>
    <name type="common">Nematode worm</name>
    <dbReference type="NCBI Taxonomy" id="71465"/>
    <lineage>
        <taxon>Eukaryota</taxon>
        <taxon>Metazoa</taxon>
        <taxon>Ecdysozoa</taxon>
        <taxon>Nematoda</taxon>
        <taxon>Chromadorea</taxon>
        <taxon>Rhabditida</taxon>
        <taxon>Rhabditina</taxon>
        <taxon>Rhabditomorpha</taxon>
        <taxon>Strongyloidea</taxon>
        <taxon>Strongylidae</taxon>
        <taxon>Cylicostephanus</taxon>
    </lineage>
</organism>
<feature type="domain" description="NADP-dependent oxidoreductase" evidence="1">
    <location>
        <begin position="45"/>
        <end position="108"/>
    </location>
</feature>
<dbReference type="PROSITE" id="PS00798">
    <property type="entry name" value="ALDOKETO_REDUCTASE_1"/>
    <property type="match status" value="1"/>
</dbReference>
<evidence type="ECO:0000259" key="1">
    <source>
        <dbReference type="Pfam" id="PF00248"/>
    </source>
</evidence>
<evidence type="ECO:0000313" key="2">
    <source>
        <dbReference type="EMBL" id="VDN35999.1"/>
    </source>
</evidence>
<reference evidence="2 3" key="1">
    <citation type="submission" date="2018-11" db="EMBL/GenBank/DDBJ databases">
        <authorList>
            <consortium name="Pathogen Informatics"/>
        </authorList>
    </citation>
    <scope>NUCLEOTIDE SEQUENCE [LARGE SCALE GENOMIC DNA]</scope>
</reference>
<dbReference type="InterPro" id="IPR023210">
    <property type="entry name" value="NADP_OxRdtase_dom"/>
</dbReference>
<dbReference type="PANTHER" id="PTHR11732">
    <property type="entry name" value="ALDO/KETO REDUCTASE"/>
    <property type="match status" value="1"/>
</dbReference>
<dbReference type="Pfam" id="PF00248">
    <property type="entry name" value="Aldo_ket_red"/>
    <property type="match status" value="1"/>
</dbReference>
<dbReference type="AlphaFoldDB" id="A0A3P7R449"/>
<dbReference type="Gene3D" id="3.20.20.100">
    <property type="entry name" value="NADP-dependent oxidoreductase domain"/>
    <property type="match status" value="1"/>
</dbReference>
<dbReference type="InterPro" id="IPR036812">
    <property type="entry name" value="NAD(P)_OxRdtase_dom_sf"/>
</dbReference>
<name>A0A3P7R449_CYLGO</name>
<evidence type="ECO:0000313" key="3">
    <source>
        <dbReference type="Proteomes" id="UP000271889"/>
    </source>
</evidence>
<proteinExistence type="predicted"/>
<dbReference type="GO" id="GO:0016491">
    <property type="term" value="F:oxidoreductase activity"/>
    <property type="evidence" value="ECO:0007669"/>
    <property type="project" value="InterPro"/>
</dbReference>
<dbReference type="SUPFAM" id="SSF51430">
    <property type="entry name" value="NAD(P)-linked oxidoreductase"/>
    <property type="match status" value="1"/>
</dbReference>
<gene>
    <name evidence="2" type="ORF">CGOC_LOCUS13086</name>
</gene>
<accession>A0A3P7R449</accession>
<dbReference type="EMBL" id="UYRV01128216">
    <property type="protein sequence ID" value="VDN35999.1"/>
    <property type="molecule type" value="Genomic_DNA"/>
</dbReference>
<dbReference type="InterPro" id="IPR018170">
    <property type="entry name" value="Aldo/ket_reductase_CS"/>
</dbReference>
<dbReference type="InterPro" id="IPR020471">
    <property type="entry name" value="AKR"/>
</dbReference>
<dbReference type="Proteomes" id="UP000271889">
    <property type="component" value="Unassembled WGS sequence"/>
</dbReference>
<protein>
    <recommendedName>
        <fullName evidence="1">NADP-dependent oxidoreductase domain-containing protein</fullName>
    </recommendedName>
</protein>
<sequence>MLARKLFPNLLKLSKFTQKLMYSQVKVTVGGPLITLSNGTKMPQVGLGTWLSSPEEVKGAVKYAINTGYRLIDTAAIYENEDAIGEAIQELIKEKKIKREDLFITTKASKTIQIEHLNC</sequence>